<dbReference type="PANTHER" id="PTHR30069">
    <property type="entry name" value="TONB-DEPENDENT OUTER MEMBRANE RECEPTOR"/>
    <property type="match status" value="1"/>
</dbReference>
<dbReference type="GO" id="GO:0015344">
    <property type="term" value="F:siderophore uptake transmembrane transporter activity"/>
    <property type="evidence" value="ECO:0007669"/>
    <property type="project" value="TreeGrafter"/>
</dbReference>
<dbReference type="Pfam" id="PF13505">
    <property type="entry name" value="OMP_b-brl"/>
    <property type="match status" value="1"/>
</dbReference>
<evidence type="ECO:0000256" key="15">
    <source>
        <dbReference type="SAM" id="SignalP"/>
    </source>
</evidence>
<name>A0A2T9JGW0_9CAUL</name>
<dbReference type="Gene3D" id="3.55.50.30">
    <property type="match status" value="1"/>
</dbReference>
<keyword evidence="5" id="KW-0406">Ion transport</keyword>
<dbReference type="InterPro" id="IPR011250">
    <property type="entry name" value="OMP/PagP_B-barrel"/>
</dbReference>
<dbReference type="SUPFAM" id="SSF56935">
    <property type="entry name" value="Porins"/>
    <property type="match status" value="1"/>
</dbReference>
<dbReference type="InterPro" id="IPR036942">
    <property type="entry name" value="Beta-barrel_TonB_sf"/>
</dbReference>
<evidence type="ECO:0000256" key="5">
    <source>
        <dbReference type="ARBA" id="ARBA00022496"/>
    </source>
</evidence>
<evidence type="ECO:0000256" key="1">
    <source>
        <dbReference type="ARBA" id="ARBA00004571"/>
    </source>
</evidence>
<accession>A0A2T9JGW0</accession>
<keyword evidence="8" id="KW-0408">Iron</keyword>
<dbReference type="InterPro" id="IPR000531">
    <property type="entry name" value="Beta-barrel_TonB"/>
</dbReference>
<comment type="similarity">
    <text evidence="2 12 13">Belongs to the TonB-dependent receptor family.</text>
</comment>
<dbReference type="InterPro" id="IPR012910">
    <property type="entry name" value="Plug_dom"/>
</dbReference>
<gene>
    <name evidence="17" type="ORF">DDF67_21720</name>
</gene>
<keyword evidence="6 12" id="KW-0812">Transmembrane</keyword>
<dbReference type="Gene3D" id="2.40.170.20">
    <property type="entry name" value="TonB-dependent receptor, beta-barrel domain"/>
    <property type="match status" value="1"/>
</dbReference>
<dbReference type="Gene3D" id="2.170.130.10">
    <property type="entry name" value="TonB-dependent receptor, plug domain"/>
    <property type="match status" value="1"/>
</dbReference>
<evidence type="ECO:0000259" key="16">
    <source>
        <dbReference type="SMART" id="SM00965"/>
    </source>
</evidence>
<keyword evidence="4 12" id="KW-1134">Transmembrane beta strand</keyword>
<dbReference type="GO" id="GO:0009279">
    <property type="term" value="C:cell outer membrane"/>
    <property type="evidence" value="ECO:0007669"/>
    <property type="project" value="UniProtKB-SubCell"/>
</dbReference>
<evidence type="ECO:0000256" key="11">
    <source>
        <dbReference type="ARBA" id="ARBA00023237"/>
    </source>
</evidence>
<dbReference type="InterPro" id="IPR037066">
    <property type="entry name" value="Plug_dom_sf"/>
</dbReference>
<dbReference type="SUPFAM" id="SSF56925">
    <property type="entry name" value="OMPA-like"/>
    <property type="match status" value="1"/>
</dbReference>
<evidence type="ECO:0000256" key="3">
    <source>
        <dbReference type="ARBA" id="ARBA00022448"/>
    </source>
</evidence>
<dbReference type="InterPro" id="IPR011662">
    <property type="entry name" value="Secretin/TonB_short_N"/>
</dbReference>
<dbReference type="Pfam" id="PF07715">
    <property type="entry name" value="Plug"/>
    <property type="match status" value="1"/>
</dbReference>
<comment type="subcellular location">
    <subcellularLocation>
        <location evidence="1 12">Cell outer membrane</location>
        <topology evidence="1 12">Multi-pass membrane protein</topology>
    </subcellularLocation>
</comment>
<feature type="chain" id="PRO_5015514427" evidence="15">
    <location>
        <begin position="29"/>
        <end position="1156"/>
    </location>
</feature>
<dbReference type="PANTHER" id="PTHR30069:SF41">
    <property type="entry name" value="HEME_HEMOPEXIN UTILIZATION PROTEIN C"/>
    <property type="match status" value="1"/>
</dbReference>
<keyword evidence="17" id="KW-0675">Receptor</keyword>
<dbReference type="InterPro" id="IPR027385">
    <property type="entry name" value="Beta-barrel_OMP"/>
</dbReference>
<dbReference type="InterPro" id="IPR039426">
    <property type="entry name" value="TonB-dep_rcpt-like"/>
</dbReference>
<feature type="domain" description="Secretin/TonB short N-terminal" evidence="16">
    <location>
        <begin position="64"/>
        <end position="115"/>
    </location>
</feature>
<keyword evidence="3 12" id="KW-0813">Transport</keyword>
<dbReference type="Proteomes" id="UP000245073">
    <property type="component" value="Unassembled WGS sequence"/>
</dbReference>
<dbReference type="OrthoDB" id="9760333at2"/>
<evidence type="ECO:0000256" key="7">
    <source>
        <dbReference type="ARBA" id="ARBA00022729"/>
    </source>
</evidence>
<evidence type="ECO:0000313" key="18">
    <source>
        <dbReference type="Proteomes" id="UP000245073"/>
    </source>
</evidence>
<evidence type="ECO:0000256" key="9">
    <source>
        <dbReference type="ARBA" id="ARBA00023077"/>
    </source>
</evidence>
<keyword evidence="10 12" id="KW-0472">Membrane</keyword>
<keyword evidence="7 15" id="KW-0732">Signal</keyword>
<organism evidence="17 18">
    <name type="scientific">Caulobacter endophyticus</name>
    <dbReference type="NCBI Taxonomy" id="2172652"/>
    <lineage>
        <taxon>Bacteria</taxon>
        <taxon>Pseudomonadati</taxon>
        <taxon>Pseudomonadota</taxon>
        <taxon>Alphaproteobacteria</taxon>
        <taxon>Caulobacterales</taxon>
        <taxon>Caulobacteraceae</taxon>
        <taxon>Caulobacter</taxon>
    </lineage>
</organism>
<comment type="caution">
    <text evidence="17">The sequence shown here is derived from an EMBL/GenBank/DDBJ whole genome shotgun (WGS) entry which is preliminary data.</text>
</comment>
<sequence length="1156" mass="124331">MFPRFSPRPLRACLLATASILMAAPAGAALAQVSSAQRQGTIEFDIAAQPLRRGLQRFAEQSRIQVGYAEGVRADARGSAVKGVHTPAQALSQLLAGTGLDYRFTSPTTVIIDKAPDAAGAVQLGALRVEGGSGPAGDNGAGGGAQGSGAAGDGAASDAVLEAAAYRGAGTSAYISHDKIERFRGSSTGDFLSGVPGVLNAENRNSGALDVNIRGMQGQGRVPVVIDGAMQESTVYRGYAGMAGRTYLDPALIGGVVIEKGPTAAADGTGATGGLLRARTLSAGDIVAPGGSWGFVVRGGLSGNNGKPPQRATVGGSEPAVRKFDRPDTLAFNGRNASIAGAYRTERFDLVAAYATRKNGNYYSGSQGLSPDAWKGGANRFGYEEQIINTSQDNTSYLLRGVFRPNAAHTLDVSYMRYETLFGEMKPSQLMYGDTPYQTTSDVKVDTYTARYRYKPEGNLVDFRADLWASRVDSFVIDPIRFNFGGTIDNSDKFADTLSNRHGLTVSNTSRFSGQAGVLAVAYGAAYDHEKFGKSKDWDELNARYPGAAWDTTLDGWRRQYSAFVSAEYKPAPWATFTAATRYVETVVQDHKTGTSWVQGGLQNRDKASGFAPIFSVVIEPVAGLQTYARYAEAFRAPSPFEGTEGFSGSTNPYSSLRPEHAHNTEVGVNYQRLGLFTEDDLLQVKAGWFRNDVTDYITLGSETLTAPNGNYTDILVRTNIPRVTTQGVELSARYDMGLAYVELAGTEYTEVTSCYRQTPTQNVRCYDGMPQTSQSWFVNHVPPKRTFSATAGTRLMDENLQLGARYVKVERQPAYETVDLFGSYRFSDKATFTFTVDNVLDRYYVDALTLGEGAGILPAPGRTVRIGLVSRFGDGERPASSSALDRVRGYAAGALVQPPIQEFDGDWSGLYAGADWGWKFMRAKGGTKTGDGSASAVAATERTDRQVETPLAGLHVGYNHQLPSGLVVGVEIEGEVTRGRGKKGFVATELDTGRYDRSDILQAEYAFRYDGGASARLRVGQAVGRALYYGTGGVTVTREEQTRTQFRSTSASAAYPFGFTTRPYFTEKADRTRAGLLLGGGAELAFSNRVSLRGEYLYGYYPDTTFRFDRASQNVNRSYASSGVTRPGGVDVAVGRDAKNKLETHSLRIGLNYSF</sequence>
<evidence type="ECO:0000256" key="2">
    <source>
        <dbReference type="ARBA" id="ARBA00009810"/>
    </source>
</evidence>
<evidence type="ECO:0000256" key="8">
    <source>
        <dbReference type="ARBA" id="ARBA00023004"/>
    </source>
</evidence>
<evidence type="ECO:0000256" key="4">
    <source>
        <dbReference type="ARBA" id="ARBA00022452"/>
    </source>
</evidence>
<proteinExistence type="inferred from homology"/>
<evidence type="ECO:0000256" key="6">
    <source>
        <dbReference type="ARBA" id="ARBA00022692"/>
    </source>
</evidence>
<keyword evidence="9 13" id="KW-0798">TonB box</keyword>
<feature type="region of interest" description="Disordered" evidence="14">
    <location>
        <begin position="133"/>
        <end position="152"/>
    </location>
</feature>
<dbReference type="RefSeq" id="WP_109454876.1">
    <property type="nucleotide sequence ID" value="NZ_QDKQ01000071.1"/>
</dbReference>
<dbReference type="AlphaFoldDB" id="A0A2T9JGW0"/>
<dbReference type="SMART" id="SM00965">
    <property type="entry name" value="STN"/>
    <property type="match status" value="1"/>
</dbReference>
<dbReference type="EMBL" id="QDKQ01000071">
    <property type="protein sequence ID" value="PVM82909.1"/>
    <property type="molecule type" value="Genomic_DNA"/>
</dbReference>
<evidence type="ECO:0000256" key="14">
    <source>
        <dbReference type="SAM" id="MobiDB-lite"/>
    </source>
</evidence>
<protein>
    <submittedName>
        <fullName evidence="17">TonB-dependent receptor</fullName>
    </submittedName>
</protein>
<dbReference type="Pfam" id="PF00593">
    <property type="entry name" value="TonB_dep_Rec_b-barrel"/>
    <property type="match status" value="1"/>
</dbReference>
<keyword evidence="5" id="KW-0410">Iron transport</keyword>
<feature type="signal peptide" evidence="15">
    <location>
        <begin position="1"/>
        <end position="28"/>
    </location>
</feature>
<keyword evidence="18" id="KW-1185">Reference proteome</keyword>
<dbReference type="GO" id="GO:0044718">
    <property type="term" value="P:siderophore transmembrane transport"/>
    <property type="evidence" value="ECO:0007669"/>
    <property type="project" value="TreeGrafter"/>
</dbReference>
<dbReference type="PROSITE" id="PS52016">
    <property type="entry name" value="TONB_DEPENDENT_REC_3"/>
    <property type="match status" value="1"/>
</dbReference>
<reference evidence="17 18" key="1">
    <citation type="submission" date="2018-04" db="EMBL/GenBank/DDBJ databases">
        <title>The genome sequence of Caulobacter sp. 744.</title>
        <authorList>
            <person name="Gao J."/>
            <person name="Sun J."/>
        </authorList>
    </citation>
    <scope>NUCLEOTIDE SEQUENCE [LARGE SCALE GENOMIC DNA]</scope>
    <source>
        <strain evidence="17 18">774</strain>
    </source>
</reference>
<keyword evidence="11 12" id="KW-0998">Cell outer membrane</keyword>
<evidence type="ECO:0000256" key="13">
    <source>
        <dbReference type="RuleBase" id="RU003357"/>
    </source>
</evidence>
<evidence type="ECO:0000256" key="10">
    <source>
        <dbReference type="ARBA" id="ARBA00023136"/>
    </source>
</evidence>
<evidence type="ECO:0000313" key="17">
    <source>
        <dbReference type="EMBL" id="PVM82909.1"/>
    </source>
</evidence>
<evidence type="ECO:0000256" key="12">
    <source>
        <dbReference type="PROSITE-ProRule" id="PRU01360"/>
    </source>
</evidence>